<comment type="caution">
    <text evidence="2">The sequence shown here is derived from an EMBL/GenBank/DDBJ whole genome shotgun (WGS) entry which is preliminary data.</text>
</comment>
<feature type="region of interest" description="Disordered" evidence="1">
    <location>
        <begin position="165"/>
        <end position="189"/>
    </location>
</feature>
<protein>
    <submittedName>
        <fullName evidence="2">Uncharacterized protein</fullName>
    </submittedName>
</protein>
<proteinExistence type="predicted"/>
<organism evidence="2 3">
    <name type="scientific">Gleimia europaea ACS-120-V-Col10b</name>
    <dbReference type="NCBI Taxonomy" id="883069"/>
    <lineage>
        <taxon>Bacteria</taxon>
        <taxon>Bacillati</taxon>
        <taxon>Actinomycetota</taxon>
        <taxon>Actinomycetes</taxon>
        <taxon>Actinomycetales</taxon>
        <taxon>Actinomycetaceae</taxon>
        <taxon>Gleimia</taxon>
    </lineage>
</organism>
<name>A0A9W5RFE9_9ACTO</name>
<dbReference type="AntiFam" id="ANF00057">
    <property type="entry name" value="Translation of E. coli type CRISPR repeat"/>
</dbReference>
<reference evidence="2 3" key="1">
    <citation type="submission" date="2013-05" db="EMBL/GenBank/DDBJ databases">
        <title>The Genome Sequence of Actinomyces europaeus ACS-120-V-COL10B.</title>
        <authorList>
            <consortium name="The Broad Institute Genomics Platform"/>
            <person name="Earl A."/>
            <person name="Ward D."/>
            <person name="Feldgarden M."/>
            <person name="Gevers D."/>
            <person name="Saerens B."/>
            <person name="Vaneechoutte M."/>
            <person name="Walker B."/>
            <person name="Young S."/>
            <person name="Zeng Q."/>
            <person name="Gargeya S."/>
            <person name="Fitzgerald M."/>
            <person name="Haas B."/>
            <person name="Abouelleil A."/>
            <person name="Allen A.W."/>
            <person name="Alvarado L."/>
            <person name="Arachchi H.M."/>
            <person name="Berlin A.M."/>
            <person name="Chapman S.B."/>
            <person name="Gainer-Dewar J."/>
            <person name="Goldberg J."/>
            <person name="Griggs A."/>
            <person name="Gujja S."/>
            <person name="Hansen M."/>
            <person name="Howarth C."/>
            <person name="Imamovic A."/>
            <person name="Ireland A."/>
            <person name="Larimer J."/>
            <person name="McCowan C."/>
            <person name="Murphy C."/>
            <person name="Pearson M."/>
            <person name="Poon T.W."/>
            <person name="Priest M."/>
            <person name="Roberts A."/>
            <person name="Saif S."/>
            <person name="Shea T."/>
            <person name="Sisk P."/>
            <person name="Sykes S."/>
            <person name="Wortman J."/>
            <person name="Nusbaum C."/>
            <person name="Birren B."/>
        </authorList>
    </citation>
    <scope>NUCLEOTIDE SEQUENCE [LARGE SCALE GENOMIC DNA]</scope>
    <source>
        <strain evidence="2 3">ACS-120-V-Col10b</strain>
    </source>
</reference>
<sequence length="189" mass="19983">MRGEHKRGIFAVCEVMGSSPHARGALNREPARSPPGGVIPACAGSTWTGSPATNRSWGHPRMRGEHGQYSASFPTDVGSSPHARGAPQYLTLRDAVKGVIPACAGSTYRARVRGGWGGGHPRMRGEHGLLPQSRDRLAGSSPHARGALRSSNGFSRRLGVIPACAGSTTSTSLKSHQKRGHPRMRGEHT</sequence>
<evidence type="ECO:0000313" key="3">
    <source>
        <dbReference type="Proteomes" id="UP000014387"/>
    </source>
</evidence>
<dbReference type="Proteomes" id="UP000014387">
    <property type="component" value="Unassembled WGS sequence"/>
</dbReference>
<dbReference type="AlphaFoldDB" id="A0A9W5RFE9"/>
<evidence type="ECO:0000256" key="1">
    <source>
        <dbReference type="SAM" id="MobiDB-lite"/>
    </source>
</evidence>
<gene>
    <name evidence="2" type="ORF">HMPREF9238_01228</name>
</gene>
<dbReference type="EMBL" id="AGWN01000001">
    <property type="protein sequence ID" value="EPD31454.1"/>
    <property type="molecule type" value="Genomic_DNA"/>
</dbReference>
<accession>A0A9W5RFE9</accession>
<keyword evidence="3" id="KW-1185">Reference proteome</keyword>
<dbReference type="AntiFam" id="ANF00006">
    <property type="entry name" value="Translation of CRISPR region"/>
</dbReference>
<evidence type="ECO:0000313" key="2">
    <source>
        <dbReference type="EMBL" id="EPD31454.1"/>
    </source>
</evidence>